<evidence type="ECO:0000256" key="7">
    <source>
        <dbReference type="ARBA" id="ARBA00023136"/>
    </source>
</evidence>
<feature type="transmembrane region" description="Helical" evidence="8">
    <location>
        <begin position="298"/>
        <end position="316"/>
    </location>
</feature>
<feature type="domain" description="Major facilitator superfamily (MFS) profile" evidence="9">
    <location>
        <begin position="13"/>
        <end position="461"/>
    </location>
</feature>
<dbReference type="InterPro" id="IPR011701">
    <property type="entry name" value="MFS"/>
</dbReference>
<feature type="transmembrane region" description="Helical" evidence="8">
    <location>
        <begin position="434"/>
        <end position="456"/>
    </location>
</feature>
<dbReference type="GO" id="GO:0005886">
    <property type="term" value="C:plasma membrane"/>
    <property type="evidence" value="ECO:0007669"/>
    <property type="project" value="UniProtKB-SubCell"/>
</dbReference>
<dbReference type="InterPro" id="IPR020846">
    <property type="entry name" value="MFS_dom"/>
</dbReference>
<feature type="transmembrane region" description="Helical" evidence="8">
    <location>
        <begin position="199"/>
        <end position="218"/>
    </location>
</feature>
<keyword evidence="6 8" id="KW-1133">Transmembrane helix</keyword>
<protein>
    <recommendedName>
        <fullName evidence="9">Major facilitator superfamily (MFS) profile domain-containing protein</fullName>
    </recommendedName>
</protein>
<comment type="similarity">
    <text evidence="2">Belongs to the major facilitator superfamily. EmrB family.</text>
</comment>
<dbReference type="InterPro" id="IPR004638">
    <property type="entry name" value="EmrB-like"/>
</dbReference>
<feature type="transmembrane region" description="Helical" evidence="8">
    <location>
        <begin position="104"/>
        <end position="125"/>
    </location>
</feature>
<dbReference type="PANTHER" id="PTHR42718">
    <property type="entry name" value="MAJOR FACILITATOR SUPERFAMILY MULTIDRUG TRANSPORTER MFSC"/>
    <property type="match status" value="1"/>
</dbReference>
<feature type="transmembrane region" description="Helical" evidence="8">
    <location>
        <begin position="400"/>
        <end position="422"/>
    </location>
</feature>
<dbReference type="Gene3D" id="1.20.1720.10">
    <property type="entry name" value="Multidrug resistance protein D"/>
    <property type="match status" value="1"/>
</dbReference>
<dbReference type="GeneID" id="29420712"/>
<comment type="caution">
    <text evidence="10">The sequence shown here is derived from an EMBL/GenBank/DDBJ whole genome shotgun (WGS) entry which is preliminary data.</text>
</comment>
<dbReference type="Pfam" id="PF07690">
    <property type="entry name" value="MFS_1"/>
    <property type="match status" value="1"/>
</dbReference>
<dbReference type="Proteomes" id="UP000019482">
    <property type="component" value="Unassembled WGS sequence"/>
</dbReference>
<dbReference type="CDD" id="cd17503">
    <property type="entry name" value="MFS_LmrB_MDR_like"/>
    <property type="match status" value="1"/>
</dbReference>
<dbReference type="SUPFAM" id="SSF103473">
    <property type="entry name" value="MFS general substrate transporter"/>
    <property type="match status" value="1"/>
</dbReference>
<evidence type="ECO:0000256" key="2">
    <source>
        <dbReference type="ARBA" id="ARBA00008537"/>
    </source>
</evidence>
<comment type="subcellular location">
    <subcellularLocation>
        <location evidence="1">Cell membrane</location>
        <topology evidence="1">Multi-pass membrane protein</topology>
    </subcellularLocation>
</comment>
<dbReference type="InterPro" id="IPR036259">
    <property type="entry name" value="MFS_trans_sf"/>
</dbReference>
<accession>W6N626</accession>
<feature type="transmembrane region" description="Helical" evidence="8">
    <location>
        <begin position="230"/>
        <end position="249"/>
    </location>
</feature>
<proteinExistence type="inferred from homology"/>
<dbReference type="EMBL" id="CBXI010000040">
    <property type="protein sequence ID" value="CDL92088.1"/>
    <property type="molecule type" value="Genomic_DNA"/>
</dbReference>
<evidence type="ECO:0000256" key="5">
    <source>
        <dbReference type="ARBA" id="ARBA00022692"/>
    </source>
</evidence>
<feature type="transmembrane region" description="Helical" evidence="8">
    <location>
        <begin position="79"/>
        <end position="98"/>
    </location>
</feature>
<keyword evidence="5 8" id="KW-0812">Transmembrane</keyword>
<evidence type="ECO:0000256" key="4">
    <source>
        <dbReference type="ARBA" id="ARBA00022475"/>
    </source>
</evidence>
<evidence type="ECO:0000313" key="10">
    <source>
        <dbReference type="EMBL" id="CDL92088.1"/>
    </source>
</evidence>
<dbReference type="NCBIfam" id="TIGR00711">
    <property type="entry name" value="efflux_EmrB"/>
    <property type="match status" value="1"/>
</dbReference>
<keyword evidence="3" id="KW-0813">Transport</keyword>
<evidence type="ECO:0000256" key="1">
    <source>
        <dbReference type="ARBA" id="ARBA00004651"/>
    </source>
</evidence>
<gene>
    <name evidence="10" type="ORF">CTDIVETGP_2158</name>
</gene>
<keyword evidence="11" id="KW-1185">Reference proteome</keyword>
<feature type="transmembrane region" description="Helical" evidence="8">
    <location>
        <begin position="357"/>
        <end position="379"/>
    </location>
</feature>
<keyword evidence="4" id="KW-1003">Cell membrane</keyword>
<evidence type="ECO:0000256" key="6">
    <source>
        <dbReference type="ARBA" id="ARBA00022989"/>
    </source>
</evidence>
<evidence type="ECO:0000256" key="8">
    <source>
        <dbReference type="SAM" id="Phobius"/>
    </source>
</evidence>
<organism evidence="10 11">
    <name type="scientific">Clostridium tyrobutyricum DIVETGP</name>
    <dbReference type="NCBI Taxonomy" id="1408889"/>
    <lineage>
        <taxon>Bacteria</taxon>
        <taxon>Bacillati</taxon>
        <taxon>Bacillota</taxon>
        <taxon>Clostridia</taxon>
        <taxon>Eubacteriales</taxon>
        <taxon>Clostridiaceae</taxon>
        <taxon>Clostridium</taxon>
    </lineage>
</organism>
<feature type="transmembrane region" description="Helical" evidence="8">
    <location>
        <begin position="9"/>
        <end position="26"/>
    </location>
</feature>
<dbReference type="GO" id="GO:0022857">
    <property type="term" value="F:transmembrane transporter activity"/>
    <property type="evidence" value="ECO:0007669"/>
    <property type="project" value="InterPro"/>
</dbReference>
<dbReference type="OrthoDB" id="102502at2"/>
<feature type="transmembrane region" description="Helical" evidence="8">
    <location>
        <begin position="270"/>
        <end position="292"/>
    </location>
</feature>
<name>W6N626_CLOTY</name>
<dbReference type="AlphaFoldDB" id="W6N626"/>
<reference evidence="10 11" key="1">
    <citation type="journal article" date="2015" name="Genome Announc.">
        <title>Draft Genome Sequence of Clostridium tyrobutyricum Strain DIVETGP, Isolated from Cow's Milk for Grana Padano Production.</title>
        <authorList>
            <person name="Soggiu A."/>
            <person name="Piras C."/>
            <person name="Gaiarsa S."/>
            <person name="Sassera D."/>
            <person name="Roncada P."/>
            <person name="Bendixen E."/>
            <person name="Brasca M."/>
            <person name="Bonizzi L."/>
        </authorList>
    </citation>
    <scope>NUCLEOTIDE SEQUENCE [LARGE SCALE GENOMIC DNA]</scope>
    <source>
        <strain evidence="10 11">DIVETGP</strain>
    </source>
</reference>
<feature type="transmembrane region" description="Helical" evidence="8">
    <location>
        <begin position="46"/>
        <end position="67"/>
    </location>
</feature>
<dbReference type="PROSITE" id="PS50850">
    <property type="entry name" value="MFS"/>
    <property type="match status" value="1"/>
</dbReference>
<feature type="transmembrane region" description="Helical" evidence="8">
    <location>
        <begin position="165"/>
        <end position="187"/>
    </location>
</feature>
<dbReference type="RefSeq" id="WP_017895020.1">
    <property type="nucleotide sequence ID" value="NZ_CBXI010000040.1"/>
</dbReference>
<feature type="transmembrane region" description="Helical" evidence="8">
    <location>
        <begin position="328"/>
        <end position="351"/>
    </location>
</feature>
<feature type="transmembrane region" description="Helical" evidence="8">
    <location>
        <begin position="137"/>
        <end position="159"/>
    </location>
</feature>
<sequence>MKKEKIPKGVISICMILVLGALPPMFDSTIVNIAVNDLSKLFSTTFSVMQWVVTGYTLSLGIAVPFSGWLVQKFDGKKIFMSTLGLFLISSLLSGMAWNIQSLIIFRIFQGFAAGLMIPTLTTMVVNIAGQENLGSLMSIVGIPIVFGPIVGPIIGGLILKHVTWHWLFFVNLPVGIIALILMYFKLPKFEPTNTKAKMNLPGIILLGLTSGMFIYGITKIKGTGNNITGIFAIVIGLISIIVYTIYAWKMKEKALIPLKLFKSKNFSASFIALFLAGLATNGPMLLFPIFFQEVRGLDVITSALWLIPQGAGMLMTRSIVGKMTDRIGARFVVLTSIIITIIGTLPFAFFDMGTNPWIIWAILLVRGIGIGGVTIPIMSDSYIGLEKIQIPQASVATRIIQNIGAAFGSAVLSTIVSNHMIGKKLSTINISNAFHAGFITSLIFTAVMIIPALFLTNKLNVKSKSVLSSNTSN</sequence>
<evidence type="ECO:0000259" key="9">
    <source>
        <dbReference type="PROSITE" id="PS50850"/>
    </source>
</evidence>
<evidence type="ECO:0000256" key="3">
    <source>
        <dbReference type="ARBA" id="ARBA00022448"/>
    </source>
</evidence>
<dbReference type="Gene3D" id="1.20.1250.20">
    <property type="entry name" value="MFS general substrate transporter like domains"/>
    <property type="match status" value="1"/>
</dbReference>
<dbReference type="PANTHER" id="PTHR42718:SF9">
    <property type="entry name" value="MAJOR FACILITATOR SUPERFAMILY MULTIDRUG TRANSPORTER MFSC"/>
    <property type="match status" value="1"/>
</dbReference>
<evidence type="ECO:0000313" key="11">
    <source>
        <dbReference type="Proteomes" id="UP000019482"/>
    </source>
</evidence>
<keyword evidence="7 8" id="KW-0472">Membrane</keyword>